<dbReference type="Proteomes" id="UP001562425">
    <property type="component" value="Unassembled WGS sequence"/>
</dbReference>
<feature type="compositionally biased region" description="Acidic residues" evidence="1">
    <location>
        <begin position="92"/>
        <end position="117"/>
    </location>
</feature>
<feature type="compositionally biased region" description="Polar residues" evidence="1">
    <location>
        <begin position="62"/>
        <end position="72"/>
    </location>
</feature>
<evidence type="ECO:0000256" key="2">
    <source>
        <dbReference type="SAM" id="SignalP"/>
    </source>
</evidence>
<evidence type="ECO:0000313" key="4">
    <source>
        <dbReference type="Proteomes" id="UP001562425"/>
    </source>
</evidence>
<accession>A0ABD1D9C8</accession>
<protein>
    <submittedName>
        <fullName evidence="3">Uncharacterized protein</fullName>
    </submittedName>
</protein>
<keyword evidence="4" id="KW-1185">Reference proteome</keyword>
<name>A0ABD1D9C8_CULPP</name>
<organism evidence="3 4">
    <name type="scientific">Culex pipiens pipiens</name>
    <name type="common">Northern house mosquito</name>
    <dbReference type="NCBI Taxonomy" id="38569"/>
    <lineage>
        <taxon>Eukaryota</taxon>
        <taxon>Metazoa</taxon>
        <taxon>Ecdysozoa</taxon>
        <taxon>Arthropoda</taxon>
        <taxon>Hexapoda</taxon>
        <taxon>Insecta</taxon>
        <taxon>Pterygota</taxon>
        <taxon>Neoptera</taxon>
        <taxon>Endopterygota</taxon>
        <taxon>Diptera</taxon>
        <taxon>Nematocera</taxon>
        <taxon>Culicoidea</taxon>
        <taxon>Culicidae</taxon>
        <taxon>Culicinae</taxon>
        <taxon>Culicini</taxon>
        <taxon>Culex</taxon>
        <taxon>Culex</taxon>
    </lineage>
</organism>
<sequence>MKPTDLYLLPVLLAVLMATPSDGQVAATTADLIRQVKPMKTMMAPEPTEGETTEEPAKLEPSTVSGEGTTVGQGIAEESVTVQAEIGVNGEDSSEEEDEEVVDENSATEEVDETKKE</sequence>
<dbReference type="AlphaFoldDB" id="A0ABD1D9C8"/>
<feature type="signal peptide" evidence="2">
    <location>
        <begin position="1"/>
        <end position="23"/>
    </location>
</feature>
<keyword evidence="2" id="KW-0732">Signal</keyword>
<feature type="region of interest" description="Disordered" evidence="1">
    <location>
        <begin position="37"/>
        <end position="117"/>
    </location>
</feature>
<gene>
    <name evidence="3" type="ORF">pipiens_010662</name>
</gene>
<evidence type="ECO:0000256" key="1">
    <source>
        <dbReference type="SAM" id="MobiDB-lite"/>
    </source>
</evidence>
<proteinExistence type="predicted"/>
<evidence type="ECO:0000313" key="3">
    <source>
        <dbReference type="EMBL" id="KAL1396243.1"/>
    </source>
</evidence>
<comment type="caution">
    <text evidence="3">The sequence shown here is derived from an EMBL/GenBank/DDBJ whole genome shotgun (WGS) entry which is preliminary data.</text>
</comment>
<dbReference type="EMBL" id="JBEHCU010006784">
    <property type="protein sequence ID" value="KAL1396243.1"/>
    <property type="molecule type" value="Genomic_DNA"/>
</dbReference>
<feature type="chain" id="PRO_5044842023" evidence="2">
    <location>
        <begin position="24"/>
        <end position="117"/>
    </location>
</feature>
<reference evidence="3 4" key="1">
    <citation type="submission" date="2024-05" db="EMBL/GenBank/DDBJ databases">
        <title>Culex pipiens pipiens assembly and annotation.</title>
        <authorList>
            <person name="Alout H."/>
            <person name="Durand T."/>
        </authorList>
    </citation>
    <scope>NUCLEOTIDE SEQUENCE [LARGE SCALE GENOMIC DNA]</scope>
    <source>
        <strain evidence="3">HA-2024</strain>
        <tissue evidence="3">Whole body</tissue>
    </source>
</reference>